<reference evidence="1" key="1">
    <citation type="journal article" date="2018" name="Genome Biol.">
        <title>SKESA: strategic k-mer extension for scrupulous assemblies.</title>
        <authorList>
            <person name="Souvorov A."/>
            <person name="Agarwala R."/>
            <person name="Lipman D.J."/>
        </authorList>
    </citation>
    <scope>NUCLEOTIDE SEQUENCE</scope>
    <source>
        <strain evidence="1">10-1049</strain>
    </source>
</reference>
<evidence type="ECO:0000313" key="1">
    <source>
        <dbReference type="EMBL" id="HAE4979134.1"/>
    </source>
</evidence>
<sequence>MRLEVNIDEGIAINLDKVAALMRDKDTRQTVVVLVSGNQFIIDKQLSETIEIINGLNSTEIDEVSKAEGRSGGSSGLGPI</sequence>
<proteinExistence type="predicted"/>
<protein>
    <submittedName>
        <fullName evidence="1">Uncharacterized protein</fullName>
    </submittedName>
</protein>
<dbReference type="AlphaFoldDB" id="A0A732D4X1"/>
<dbReference type="EMBL" id="DAASCL010000039">
    <property type="protein sequence ID" value="HAE4979134.1"/>
    <property type="molecule type" value="Genomic_DNA"/>
</dbReference>
<gene>
    <name evidence="1" type="ORF">G4G51_003740</name>
</gene>
<organism evidence="1">
    <name type="scientific">Salmonella dublin</name>
    <dbReference type="NCBI Taxonomy" id="98360"/>
    <lineage>
        <taxon>Bacteria</taxon>
        <taxon>Pseudomonadati</taxon>
        <taxon>Pseudomonadota</taxon>
        <taxon>Gammaproteobacteria</taxon>
        <taxon>Enterobacterales</taxon>
        <taxon>Enterobacteriaceae</taxon>
        <taxon>Salmonella</taxon>
    </lineage>
</organism>
<reference evidence="1" key="2">
    <citation type="submission" date="2018-07" db="EMBL/GenBank/DDBJ databases">
        <authorList>
            <consortium name="NCBI Pathogen Detection Project"/>
        </authorList>
    </citation>
    <scope>NUCLEOTIDE SEQUENCE</scope>
    <source>
        <strain evidence="1">10-1049</strain>
    </source>
</reference>
<comment type="caution">
    <text evidence="1">The sequence shown here is derived from an EMBL/GenBank/DDBJ whole genome shotgun (WGS) entry which is preliminary data.</text>
</comment>
<accession>A0A732D4X1</accession>
<name>A0A732D4X1_SALDU</name>